<evidence type="ECO:0000256" key="1">
    <source>
        <dbReference type="ARBA" id="ARBA00006479"/>
    </source>
</evidence>
<dbReference type="CDD" id="cd24076">
    <property type="entry name" value="ASKHA_ATPase_ROK_BsXylR-like"/>
    <property type="match status" value="1"/>
</dbReference>
<dbReference type="InterPro" id="IPR011991">
    <property type="entry name" value="ArsR-like_HTH"/>
</dbReference>
<feature type="domain" description="HTH marR-type" evidence="2">
    <location>
        <begin position="18"/>
        <end position="68"/>
    </location>
</feature>
<dbReference type="InterPro" id="IPR036388">
    <property type="entry name" value="WH-like_DNA-bd_sf"/>
</dbReference>
<sequence length="399" mass="41450">MLPRVNSAAIRRLNRTKVFHALRENPGCAQRDLSRLTGLDKATTSAIVTQMLEDGLVERTDAPRARRIGRPETALSIAPAAGLLVGARLEPGTIRIVTTTLAGIVLEHLQIAGSTDISTALDRLHRGIDEAVAASRPPATGGSGATAPPVRGIGVGLPGLMDHSGRLVLAPNLGWRDTPIRPLLEEALGMPVQVDNDTKAAAMAERLFGLCRGVEDFIYLTGHSGVGGGLFLGGRLYRGSHGFAGEVGHVTVVPGGRPCACGKRGCLETYVSEPAILARTAERGRTLPDLASVAVAARAGDAAVAQVLAEAGRHLGFALSHLVNLTDPGLVVLGGNLSTVAGLILPHLHRALEEHALEPLRRDLRLLVSPLGPDAVPMGGIALAMEGFLSAPSLAVGML</sequence>
<dbReference type="SUPFAM" id="SSF53067">
    <property type="entry name" value="Actin-like ATPase domain"/>
    <property type="match status" value="1"/>
</dbReference>
<proteinExistence type="inferred from homology"/>
<evidence type="ECO:0000313" key="4">
    <source>
        <dbReference type="Proteomes" id="UP000245629"/>
    </source>
</evidence>
<dbReference type="PANTHER" id="PTHR18964:SF149">
    <property type="entry name" value="BIFUNCTIONAL UDP-N-ACETYLGLUCOSAMINE 2-EPIMERASE_N-ACETYLMANNOSAMINE KINASE"/>
    <property type="match status" value="1"/>
</dbReference>
<dbReference type="OrthoDB" id="49685at2"/>
<dbReference type="CDD" id="cd00090">
    <property type="entry name" value="HTH_ARSR"/>
    <property type="match status" value="1"/>
</dbReference>
<dbReference type="RefSeq" id="WP_109330274.1">
    <property type="nucleotide sequence ID" value="NZ_CP029354.1"/>
</dbReference>
<dbReference type="InterPro" id="IPR000835">
    <property type="entry name" value="HTH_MarR-typ"/>
</dbReference>
<dbReference type="InterPro" id="IPR036390">
    <property type="entry name" value="WH_DNA-bd_sf"/>
</dbReference>
<name>A0A2S2CUN3_9PROT</name>
<accession>A0A2S2CUN3</accession>
<dbReference type="Proteomes" id="UP000245629">
    <property type="component" value="Chromosome 3"/>
</dbReference>
<dbReference type="KEGG" id="azz:DEW08_19115"/>
<dbReference type="EMBL" id="CP029354">
    <property type="protein sequence ID" value="AWK88222.1"/>
    <property type="molecule type" value="Genomic_DNA"/>
</dbReference>
<dbReference type="Pfam" id="PF12802">
    <property type="entry name" value="MarR_2"/>
    <property type="match status" value="1"/>
</dbReference>
<dbReference type="Gene3D" id="3.30.420.40">
    <property type="match status" value="2"/>
</dbReference>
<reference evidence="4" key="1">
    <citation type="submission" date="2018-05" db="EMBL/GenBank/DDBJ databases">
        <title>Azospirillum thermophila sp. nov., a novel isolated from hot spring.</title>
        <authorList>
            <person name="Zhao Z."/>
        </authorList>
    </citation>
    <scope>NUCLEOTIDE SEQUENCE [LARGE SCALE GENOMIC DNA]</scope>
    <source>
        <strain evidence="4">CFH 70021</strain>
    </source>
</reference>
<protein>
    <submittedName>
        <fullName evidence="3">Transcriptional regulator</fullName>
    </submittedName>
</protein>
<evidence type="ECO:0000259" key="2">
    <source>
        <dbReference type="Pfam" id="PF12802"/>
    </source>
</evidence>
<dbReference type="InterPro" id="IPR043129">
    <property type="entry name" value="ATPase_NBD"/>
</dbReference>
<dbReference type="GO" id="GO:0003700">
    <property type="term" value="F:DNA-binding transcription factor activity"/>
    <property type="evidence" value="ECO:0007669"/>
    <property type="project" value="InterPro"/>
</dbReference>
<dbReference type="PANTHER" id="PTHR18964">
    <property type="entry name" value="ROK (REPRESSOR, ORF, KINASE) FAMILY"/>
    <property type="match status" value="1"/>
</dbReference>
<comment type="similarity">
    <text evidence="1">Belongs to the ROK (NagC/XylR) family.</text>
</comment>
<evidence type="ECO:0000313" key="3">
    <source>
        <dbReference type="EMBL" id="AWK88222.1"/>
    </source>
</evidence>
<organism evidence="3 4">
    <name type="scientific">Azospirillum thermophilum</name>
    <dbReference type="NCBI Taxonomy" id="2202148"/>
    <lineage>
        <taxon>Bacteria</taxon>
        <taxon>Pseudomonadati</taxon>
        <taxon>Pseudomonadota</taxon>
        <taxon>Alphaproteobacteria</taxon>
        <taxon>Rhodospirillales</taxon>
        <taxon>Azospirillaceae</taxon>
        <taxon>Azospirillum</taxon>
    </lineage>
</organism>
<dbReference type="AlphaFoldDB" id="A0A2S2CUN3"/>
<dbReference type="Gene3D" id="1.10.10.10">
    <property type="entry name" value="Winged helix-like DNA-binding domain superfamily/Winged helix DNA-binding domain"/>
    <property type="match status" value="1"/>
</dbReference>
<dbReference type="InterPro" id="IPR000600">
    <property type="entry name" value="ROK"/>
</dbReference>
<dbReference type="Pfam" id="PF00480">
    <property type="entry name" value="ROK"/>
    <property type="match status" value="1"/>
</dbReference>
<gene>
    <name evidence="3" type="ORF">DEW08_19115</name>
</gene>
<keyword evidence="4" id="KW-1185">Reference proteome</keyword>
<dbReference type="SUPFAM" id="SSF46785">
    <property type="entry name" value="Winged helix' DNA-binding domain"/>
    <property type="match status" value="1"/>
</dbReference>